<sequence length="244" mass="27719">IVALVCNFSAPSDSSTARLKHWEIVALVCNFSAPSDSSTARLKHWEIETLLHEFGHAFHSFLSRTDYRFLRTFAKHYLTGEVIPEEMVESMKGARNMFTTIELQRQIMYAMIDQTLFGELSSSRDTISVVEDLRKFTSWKHVEGTHWHTRFNHLINYGTGYYSYIYAKCLAATIWADVCVKDPLSLTIGTTLRAKLLQHGGAKEVSTLLKDLVGSDDILRYYGKGLVPNLTSLCQEIGLIEDQE</sequence>
<keyword evidence="3 7" id="KW-0479">Metal-binding</keyword>
<proteinExistence type="inferred from homology"/>
<dbReference type="PANTHER" id="PTHR11804">
    <property type="entry name" value="PROTEASE M3 THIMET OLIGOPEPTIDASE-RELATED"/>
    <property type="match status" value="1"/>
</dbReference>
<dbReference type="PANTHER" id="PTHR11804:SF79">
    <property type="entry name" value="MITOCHONDRIAL INTERMEDIATE PEPTIDASE"/>
    <property type="match status" value="1"/>
</dbReference>
<keyword evidence="5 7" id="KW-0862">Zinc</keyword>
<dbReference type="AlphaFoldDB" id="A0A7J7LTC2"/>
<dbReference type="InterPro" id="IPR045090">
    <property type="entry name" value="Pept_M3A_M3B"/>
</dbReference>
<keyword evidence="2 7" id="KW-0645">Protease</keyword>
<dbReference type="GO" id="GO:0006518">
    <property type="term" value="P:peptide metabolic process"/>
    <property type="evidence" value="ECO:0007669"/>
    <property type="project" value="TreeGrafter"/>
</dbReference>
<dbReference type="GO" id="GO:0004222">
    <property type="term" value="F:metalloendopeptidase activity"/>
    <property type="evidence" value="ECO:0007669"/>
    <property type="project" value="InterPro"/>
</dbReference>
<evidence type="ECO:0000256" key="2">
    <source>
        <dbReference type="ARBA" id="ARBA00022670"/>
    </source>
</evidence>
<evidence type="ECO:0000313" key="9">
    <source>
        <dbReference type="EMBL" id="KAF6145903.1"/>
    </source>
</evidence>
<reference evidence="9 10" key="1">
    <citation type="journal article" date="2020" name="IScience">
        <title>Genome Sequencing of the Endangered Kingdonia uniflora (Circaeasteraceae, Ranunculales) Reveals Potential Mechanisms of Evolutionary Specialization.</title>
        <authorList>
            <person name="Sun Y."/>
            <person name="Deng T."/>
            <person name="Zhang A."/>
            <person name="Moore M.J."/>
            <person name="Landis J.B."/>
            <person name="Lin N."/>
            <person name="Zhang H."/>
            <person name="Zhang X."/>
            <person name="Huang J."/>
            <person name="Zhang X."/>
            <person name="Sun H."/>
            <person name="Wang H."/>
        </authorList>
    </citation>
    <scope>NUCLEOTIDE SEQUENCE [LARGE SCALE GENOMIC DNA]</scope>
    <source>
        <strain evidence="9">TB1705</strain>
        <tissue evidence="9">Leaf</tissue>
    </source>
</reference>
<evidence type="ECO:0000256" key="4">
    <source>
        <dbReference type="ARBA" id="ARBA00022801"/>
    </source>
</evidence>
<keyword evidence="4 7" id="KW-0378">Hydrolase</keyword>
<feature type="non-terminal residue" evidence="9">
    <location>
        <position position="1"/>
    </location>
</feature>
<evidence type="ECO:0000256" key="6">
    <source>
        <dbReference type="ARBA" id="ARBA00023049"/>
    </source>
</evidence>
<dbReference type="OrthoDB" id="17530at2759"/>
<comment type="caution">
    <text evidence="9">The sequence shown here is derived from an EMBL/GenBank/DDBJ whole genome shotgun (WGS) entry which is preliminary data.</text>
</comment>
<dbReference type="GO" id="GO:0006508">
    <property type="term" value="P:proteolysis"/>
    <property type="evidence" value="ECO:0007669"/>
    <property type="project" value="UniProtKB-KW"/>
</dbReference>
<evidence type="ECO:0000313" key="10">
    <source>
        <dbReference type="Proteomes" id="UP000541444"/>
    </source>
</evidence>
<keyword evidence="10" id="KW-1185">Reference proteome</keyword>
<dbReference type="Gene3D" id="1.10.1370.40">
    <property type="match status" value="1"/>
</dbReference>
<organism evidence="9 10">
    <name type="scientific">Kingdonia uniflora</name>
    <dbReference type="NCBI Taxonomy" id="39325"/>
    <lineage>
        <taxon>Eukaryota</taxon>
        <taxon>Viridiplantae</taxon>
        <taxon>Streptophyta</taxon>
        <taxon>Embryophyta</taxon>
        <taxon>Tracheophyta</taxon>
        <taxon>Spermatophyta</taxon>
        <taxon>Magnoliopsida</taxon>
        <taxon>Ranunculales</taxon>
        <taxon>Circaeasteraceae</taxon>
        <taxon>Kingdonia</taxon>
    </lineage>
</organism>
<evidence type="ECO:0000259" key="8">
    <source>
        <dbReference type="Pfam" id="PF01432"/>
    </source>
</evidence>
<dbReference type="GO" id="GO:0046872">
    <property type="term" value="F:metal ion binding"/>
    <property type="evidence" value="ECO:0007669"/>
    <property type="project" value="UniProtKB-UniRule"/>
</dbReference>
<feature type="domain" description="Peptidase M3A/M3B catalytic" evidence="8">
    <location>
        <begin position="66"/>
        <end position="216"/>
    </location>
</feature>
<dbReference type="SUPFAM" id="SSF55486">
    <property type="entry name" value="Metalloproteases ('zincins'), catalytic domain"/>
    <property type="match status" value="1"/>
</dbReference>
<evidence type="ECO:0000256" key="5">
    <source>
        <dbReference type="ARBA" id="ARBA00022833"/>
    </source>
</evidence>
<evidence type="ECO:0000256" key="3">
    <source>
        <dbReference type="ARBA" id="ARBA00022723"/>
    </source>
</evidence>
<evidence type="ECO:0000256" key="1">
    <source>
        <dbReference type="ARBA" id="ARBA00006040"/>
    </source>
</evidence>
<protein>
    <recommendedName>
        <fullName evidence="8">Peptidase M3A/M3B catalytic domain-containing protein</fullName>
    </recommendedName>
</protein>
<comment type="similarity">
    <text evidence="1 7">Belongs to the peptidase M3 family.</text>
</comment>
<dbReference type="Proteomes" id="UP000541444">
    <property type="component" value="Unassembled WGS sequence"/>
</dbReference>
<name>A0A7J7LTC2_9MAGN</name>
<dbReference type="Gene3D" id="1.10.1370.10">
    <property type="entry name" value="Neurolysin, domain 3"/>
    <property type="match status" value="1"/>
</dbReference>
<comment type="cofactor">
    <cofactor evidence="7">
        <name>Zn(2+)</name>
        <dbReference type="ChEBI" id="CHEBI:29105"/>
    </cofactor>
    <text evidence="7">Binds 1 zinc ion.</text>
</comment>
<keyword evidence="6 7" id="KW-0482">Metalloprotease</keyword>
<evidence type="ECO:0000256" key="7">
    <source>
        <dbReference type="RuleBase" id="RU003435"/>
    </source>
</evidence>
<dbReference type="EMBL" id="JACGCM010002027">
    <property type="protein sequence ID" value="KAF6145903.1"/>
    <property type="molecule type" value="Genomic_DNA"/>
</dbReference>
<dbReference type="InterPro" id="IPR024077">
    <property type="entry name" value="Neurolysin/TOP_dom2"/>
</dbReference>
<accession>A0A7J7LTC2</accession>
<dbReference type="InterPro" id="IPR001567">
    <property type="entry name" value="Pept_M3A_M3B_dom"/>
</dbReference>
<gene>
    <name evidence="9" type="ORF">GIB67_028898</name>
</gene>
<dbReference type="Pfam" id="PF01432">
    <property type="entry name" value="Peptidase_M3"/>
    <property type="match status" value="1"/>
</dbReference>